<keyword evidence="2" id="KW-1185">Reference proteome</keyword>
<dbReference type="EMBL" id="JAWZYT010003573">
    <property type="protein sequence ID" value="KAK4297779.1"/>
    <property type="molecule type" value="Genomic_DNA"/>
</dbReference>
<gene>
    <name evidence="1" type="ORF">Pmani_029840</name>
</gene>
<comment type="caution">
    <text evidence="1">The sequence shown here is derived from an EMBL/GenBank/DDBJ whole genome shotgun (WGS) entry which is preliminary data.</text>
</comment>
<sequence length="75" mass="8750">MTMGSCRSRFRGLIKNWCGCVCVRERRNEWWGISDMYSRDSHIGDLSQCKHRQLISLSIMLFLITPGSQVHRFAS</sequence>
<accession>A0AAE1NYJ9</accession>
<name>A0AAE1NYJ9_9EUCA</name>
<organism evidence="1 2">
    <name type="scientific">Petrolisthes manimaculis</name>
    <dbReference type="NCBI Taxonomy" id="1843537"/>
    <lineage>
        <taxon>Eukaryota</taxon>
        <taxon>Metazoa</taxon>
        <taxon>Ecdysozoa</taxon>
        <taxon>Arthropoda</taxon>
        <taxon>Crustacea</taxon>
        <taxon>Multicrustacea</taxon>
        <taxon>Malacostraca</taxon>
        <taxon>Eumalacostraca</taxon>
        <taxon>Eucarida</taxon>
        <taxon>Decapoda</taxon>
        <taxon>Pleocyemata</taxon>
        <taxon>Anomura</taxon>
        <taxon>Galatheoidea</taxon>
        <taxon>Porcellanidae</taxon>
        <taxon>Petrolisthes</taxon>
    </lineage>
</organism>
<proteinExistence type="predicted"/>
<evidence type="ECO:0000313" key="1">
    <source>
        <dbReference type="EMBL" id="KAK4297779.1"/>
    </source>
</evidence>
<dbReference type="Proteomes" id="UP001292094">
    <property type="component" value="Unassembled WGS sequence"/>
</dbReference>
<reference evidence="1" key="1">
    <citation type="submission" date="2023-11" db="EMBL/GenBank/DDBJ databases">
        <title>Genome assemblies of two species of porcelain crab, Petrolisthes cinctipes and Petrolisthes manimaculis (Anomura: Porcellanidae).</title>
        <authorList>
            <person name="Angst P."/>
        </authorList>
    </citation>
    <scope>NUCLEOTIDE SEQUENCE</scope>
    <source>
        <strain evidence="1">PB745_02</strain>
        <tissue evidence="1">Gill</tissue>
    </source>
</reference>
<evidence type="ECO:0000313" key="2">
    <source>
        <dbReference type="Proteomes" id="UP001292094"/>
    </source>
</evidence>
<dbReference type="AlphaFoldDB" id="A0AAE1NYJ9"/>
<protein>
    <submittedName>
        <fullName evidence="1">Uncharacterized protein</fullName>
    </submittedName>
</protein>